<evidence type="ECO:0000313" key="6">
    <source>
        <dbReference type="EMBL" id="EEB11715.1"/>
    </source>
</evidence>
<dbReference type="OMA" id="NPQCQIP"/>
<sequence length="468" mass="53390">MKLITVEPAMFLYMLAFMLTSVVEQAFFIHKACKVHLNFTEEICQNLTEYKDKNKEVQVVVSTFHQYNDIASHVLPIFLALFVGAWSDRRGRKLLFLLGLVGKVWYSIWIVINSLQDTWTLNEVIWTASFPSGLTGADLSIFAAAFAYISDITTVENRTKRITVLDVTYLASMPIGVALGKYLFSYFDHSYTIMFSLNSSLLLIAITYSFFRLEWSTNPNQVPYKLWFLNKKRDDDDDDVNGENKRSTNCLLDFFNKDHLIDSVKAIIKPRANHGRIYLIALIFSMGLYTFQRDERQMTYLYTNLKFNWKVNAFSDFRIFQSSIYVLGTLMCIPLMGKYFKFTDTTMVVIGTTGHSLARIVFALAEKPWLFYFGATFASLGPVVAPVLRSMASKIVGTEDRGKVFAVLSVADTTVPLFSGVIYSQVYNATIHTYPSAIFWVTVATQMTVFSIALIIRFSSRKESLDNN</sequence>
<dbReference type="EnsemblMetazoa" id="PHUM129480-RA">
    <property type="protein sequence ID" value="PHUM129480-PA"/>
    <property type="gene ID" value="PHUM129480"/>
</dbReference>
<evidence type="ECO:0000313" key="8">
    <source>
        <dbReference type="Proteomes" id="UP000009046"/>
    </source>
</evidence>
<dbReference type="SUPFAM" id="SSF103473">
    <property type="entry name" value="MFS general substrate transporter"/>
    <property type="match status" value="1"/>
</dbReference>
<keyword evidence="2 5" id="KW-0812">Transmembrane</keyword>
<dbReference type="InParanoid" id="E0VEA9"/>
<feature type="transmembrane region" description="Helical" evidence="5">
    <location>
        <begin position="275"/>
        <end position="292"/>
    </location>
</feature>
<dbReference type="GeneID" id="8234072"/>
<feature type="transmembrane region" description="Helical" evidence="5">
    <location>
        <begin position="124"/>
        <end position="150"/>
    </location>
</feature>
<feature type="transmembrane region" description="Helical" evidence="5">
    <location>
        <begin position="94"/>
        <end position="112"/>
    </location>
</feature>
<organism>
    <name type="scientific">Pediculus humanus subsp. corporis</name>
    <name type="common">Body louse</name>
    <dbReference type="NCBI Taxonomy" id="121224"/>
    <lineage>
        <taxon>Eukaryota</taxon>
        <taxon>Metazoa</taxon>
        <taxon>Ecdysozoa</taxon>
        <taxon>Arthropoda</taxon>
        <taxon>Hexapoda</taxon>
        <taxon>Insecta</taxon>
        <taxon>Pterygota</taxon>
        <taxon>Neoptera</taxon>
        <taxon>Paraneoptera</taxon>
        <taxon>Psocodea</taxon>
        <taxon>Troctomorpha</taxon>
        <taxon>Phthiraptera</taxon>
        <taxon>Anoplura</taxon>
        <taxon>Pediculidae</taxon>
        <taxon>Pediculus</taxon>
    </lineage>
</organism>
<dbReference type="RefSeq" id="XP_002424453.1">
    <property type="nucleotide sequence ID" value="XM_002424408.1"/>
</dbReference>
<reference evidence="6" key="2">
    <citation type="submission" date="2007-04" db="EMBL/GenBank/DDBJ databases">
        <title>The genome of the human body louse.</title>
        <authorList>
            <consortium name="The Human Body Louse Genome Consortium"/>
            <person name="Kirkness E."/>
            <person name="Walenz B."/>
            <person name="Hass B."/>
            <person name="Bruggner R."/>
            <person name="Strausberg R."/>
        </authorList>
    </citation>
    <scope>NUCLEOTIDE SEQUENCE</scope>
    <source>
        <strain evidence="6">USDA</strain>
    </source>
</reference>
<feature type="transmembrane region" description="Helical" evidence="5">
    <location>
        <begin position="162"/>
        <end position="184"/>
    </location>
</feature>
<evidence type="ECO:0000256" key="2">
    <source>
        <dbReference type="ARBA" id="ARBA00022692"/>
    </source>
</evidence>
<dbReference type="EMBL" id="AAZO01001504">
    <property type="status" value="NOT_ANNOTATED_CDS"/>
    <property type="molecule type" value="Genomic_DNA"/>
</dbReference>
<dbReference type="GO" id="GO:0022857">
    <property type="term" value="F:transmembrane transporter activity"/>
    <property type="evidence" value="ECO:0007669"/>
    <property type="project" value="InterPro"/>
</dbReference>
<feature type="transmembrane region" description="Helical" evidence="5">
    <location>
        <begin position="190"/>
        <end position="211"/>
    </location>
</feature>
<dbReference type="KEGG" id="phu:Phum_PHUM129480"/>
<evidence type="ECO:0000256" key="1">
    <source>
        <dbReference type="ARBA" id="ARBA00004141"/>
    </source>
</evidence>
<reference evidence="6" key="1">
    <citation type="submission" date="2007-04" db="EMBL/GenBank/DDBJ databases">
        <title>Annotation of Pediculus humanus corporis strain USDA.</title>
        <authorList>
            <person name="Kirkness E."/>
            <person name="Hannick L."/>
            <person name="Hass B."/>
            <person name="Bruggner R."/>
            <person name="Lawson D."/>
            <person name="Bidwell S."/>
            <person name="Joardar V."/>
            <person name="Caler E."/>
            <person name="Walenz B."/>
            <person name="Inman J."/>
            <person name="Schobel S."/>
            <person name="Galinsky K."/>
            <person name="Amedeo P."/>
            <person name="Strausberg R."/>
        </authorList>
    </citation>
    <scope>NUCLEOTIDE SEQUENCE</scope>
    <source>
        <strain evidence="6">USDA</strain>
    </source>
</reference>
<dbReference type="eggNOG" id="KOG2816">
    <property type="taxonomic scope" value="Eukaryota"/>
</dbReference>
<feature type="transmembrane region" description="Helical" evidence="5">
    <location>
        <begin position="319"/>
        <end position="340"/>
    </location>
</feature>
<feature type="transmembrane region" description="Helical" evidence="5">
    <location>
        <begin position="12"/>
        <end position="30"/>
    </location>
</feature>
<name>E0VEA9_PEDHC</name>
<dbReference type="Proteomes" id="UP000009046">
    <property type="component" value="Unassembled WGS sequence"/>
</dbReference>
<dbReference type="CTD" id="8234072"/>
<comment type="subcellular location">
    <subcellularLocation>
        <location evidence="1">Membrane</location>
        <topology evidence="1">Multi-pass membrane protein</topology>
    </subcellularLocation>
</comment>
<proteinExistence type="predicted"/>
<dbReference type="EMBL" id="DS235088">
    <property type="protein sequence ID" value="EEB11715.1"/>
    <property type="molecule type" value="Genomic_DNA"/>
</dbReference>
<dbReference type="HOGENOM" id="CLU_028365_5_0_1"/>
<feature type="transmembrane region" description="Helical" evidence="5">
    <location>
        <begin position="70"/>
        <end position="87"/>
    </location>
</feature>
<protein>
    <submittedName>
        <fullName evidence="6 7">Adenylate cyclase, putative</fullName>
    </submittedName>
</protein>
<gene>
    <name evidence="7" type="primary">8234072</name>
    <name evidence="6" type="ORF">Phum_PHUM129480</name>
</gene>
<dbReference type="PANTHER" id="PTHR23507:SF37">
    <property type="entry name" value="GH08173P"/>
    <property type="match status" value="1"/>
</dbReference>
<evidence type="ECO:0000313" key="7">
    <source>
        <dbReference type="EnsemblMetazoa" id="PHUM129480-PA"/>
    </source>
</evidence>
<dbReference type="Pfam" id="PF07690">
    <property type="entry name" value="MFS_1"/>
    <property type="match status" value="1"/>
</dbReference>
<dbReference type="VEuPathDB" id="VectorBase:PHUM129480"/>
<dbReference type="InterPro" id="IPR036259">
    <property type="entry name" value="MFS_trans_sf"/>
</dbReference>
<evidence type="ECO:0000256" key="5">
    <source>
        <dbReference type="SAM" id="Phobius"/>
    </source>
</evidence>
<evidence type="ECO:0000256" key="3">
    <source>
        <dbReference type="ARBA" id="ARBA00022989"/>
    </source>
</evidence>
<feature type="transmembrane region" description="Helical" evidence="5">
    <location>
        <begin position="404"/>
        <end position="425"/>
    </location>
</feature>
<dbReference type="PANTHER" id="PTHR23507">
    <property type="entry name" value="ZGC:174356"/>
    <property type="match status" value="1"/>
</dbReference>
<keyword evidence="8" id="KW-1185">Reference proteome</keyword>
<feature type="transmembrane region" description="Helical" evidence="5">
    <location>
        <begin position="437"/>
        <end position="456"/>
    </location>
</feature>
<dbReference type="InterPro" id="IPR011701">
    <property type="entry name" value="MFS"/>
</dbReference>
<accession>E0VEA9</accession>
<dbReference type="FunCoup" id="E0VEA9">
    <property type="interactions" value="105"/>
</dbReference>
<dbReference type="OrthoDB" id="419734at2759"/>
<evidence type="ECO:0000256" key="4">
    <source>
        <dbReference type="ARBA" id="ARBA00023136"/>
    </source>
</evidence>
<feature type="transmembrane region" description="Helical" evidence="5">
    <location>
        <begin position="347"/>
        <end position="365"/>
    </location>
</feature>
<reference evidence="7" key="3">
    <citation type="submission" date="2021-02" db="UniProtKB">
        <authorList>
            <consortium name="EnsemblMetazoa"/>
        </authorList>
    </citation>
    <scope>IDENTIFICATION</scope>
    <source>
        <strain evidence="7">USDA</strain>
    </source>
</reference>
<feature type="transmembrane region" description="Helical" evidence="5">
    <location>
        <begin position="371"/>
        <end position="392"/>
    </location>
</feature>
<dbReference type="Gene3D" id="1.20.1250.20">
    <property type="entry name" value="MFS general substrate transporter like domains"/>
    <property type="match status" value="1"/>
</dbReference>
<dbReference type="GO" id="GO:0016020">
    <property type="term" value="C:membrane"/>
    <property type="evidence" value="ECO:0007669"/>
    <property type="project" value="UniProtKB-SubCell"/>
</dbReference>
<dbReference type="AlphaFoldDB" id="E0VEA9"/>
<keyword evidence="4 5" id="KW-0472">Membrane</keyword>
<keyword evidence="3 5" id="KW-1133">Transmembrane helix</keyword>